<dbReference type="AlphaFoldDB" id="A0A9P4Q4G9"/>
<organism evidence="2 3">
    <name type="scientific">Polychaeton citri CBS 116435</name>
    <dbReference type="NCBI Taxonomy" id="1314669"/>
    <lineage>
        <taxon>Eukaryota</taxon>
        <taxon>Fungi</taxon>
        <taxon>Dikarya</taxon>
        <taxon>Ascomycota</taxon>
        <taxon>Pezizomycotina</taxon>
        <taxon>Dothideomycetes</taxon>
        <taxon>Dothideomycetidae</taxon>
        <taxon>Capnodiales</taxon>
        <taxon>Capnodiaceae</taxon>
        <taxon>Polychaeton</taxon>
    </lineage>
</organism>
<reference evidence="2" key="1">
    <citation type="journal article" date="2020" name="Stud. Mycol.">
        <title>101 Dothideomycetes genomes: a test case for predicting lifestyles and emergence of pathogens.</title>
        <authorList>
            <person name="Haridas S."/>
            <person name="Albert R."/>
            <person name="Binder M."/>
            <person name="Bloem J."/>
            <person name="Labutti K."/>
            <person name="Salamov A."/>
            <person name="Andreopoulos B."/>
            <person name="Baker S."/>
            <person name="Barry K."/>
            <person name="Bills G."/>
            <person name="Bluhm B."/>
            <person name="Cannon C."/>
            <person name="Castanera R."/>
            <person name="Culley D."/>
            <person name="Daum C."/>
            <person name="Ezra D."/>
            <person name="Gonzalez J."/>
            <person name="Henrissat B."/>
            <person name="Kuo A."/>
            <person name="Liang C."/>
            <person name="Lipzen A."/>
            <person name="Lutzoni F."/>
            <person name="Magnuson J."/>
            <person name="Mondo S."/>
            <person name="Nolan M."/>
            <person name="Ohm R."/>
            <person name="Pangilinan J."/>
            <person name="Park H.-J."/>
            <person name="Ramirez L."/>
            <person name="Alfaro M."/>
            <person name="Sun H."/>
            <person name="Tritt A."/>
            <person name="Yoshinaga Y."/>
            <person name="Zwiers L.-H."/>
            <person name="Turgeon B."/>
            <person name="Goodwin S."/>
            <person name="Spatafora J."/>
            <person name="Crous P."/>
            <person name="Grigoriev I."/>
        </authorList>
    </citation>
    <scope>NUCLEOTIDE SEQUENCE</scope>
    <source>
        <strain evidence="2">CBS 116435</strain>
    </source>
</reference>
<accession>A0A9P4Q4G9</accession>
<evidence type="ECO:0000256" key="1">
    <source>
        <dbReference type="SAM" id="Phobius"/>
    </source>
</evidence>
<sequence>MKLARNNVAYANLIQKPAPALNTIAFLSYCIIWTICLSVVVLEYIKIVASTIIYRFVNDTHVLT</sequence>
<keyword evidence="3" id="KW-1185">Reference proteome</keyword>
<name>A0A9P4Q4G9_9PEZI</name>
<evidence type="ECO:0000313" key="2">
    <source>
        <dbReference type="EMBL" id="KAF2720422.1"/>
    </source>
</evidence>
<keyword evidence="1" id="KW-0472">Membrane</keyword>
<gene>
    <name evidence="2" type="ORF">K431DRAFT_285898</name>
</gene>
<proteinExistence type="predicted"/>
<dbReference type="Proteomes" id="UP000799441">
    <property type="component" value="Unassembled WGS sequence"/>
</dbReference>
<protein>
    <submittedName>
        <fullName evidence="2">Uncharacterized protein</fullName>
    </submittedName>
</protein>
<comment type="caution">
    <text evidence="2">The sequence shown here is derived from an EMBL/GenBank/DDBJ whole genome shotgun (WGS) entry which is preliminary data.</text>
</comment>
<feature type="transmembrane region" description="Helical" evidence="1">
    <location>
        <begin position="20"/>
        <end position="45"/>
    </location>
</feature>
<keyword evidence="1" id="KW-0812">Transmembrane</keyword>
<evidence type="ECO:0000313" key="3">
    <source>
        <dbReference type="Proteomes" id="UP000799441"/>
    </source>
</evidence>
<dbReference type="EMBL" id="MU003800">
    <property type="protein sequence ID" value="KAF2720422.1"/>
    <property type="molecule type" value="Genomic_DNA"/>
</dbReference>
<keyword evidence="1" id="KW-1133">Transmembrane helix</keyword>